<feature type="transmembrane region" description="Helical" evidence="1">
    <location>
        <begin position="150"/>
        <end position="171"/>
    </location>
</feature>
<feature type="transmembrane region" description="Helical" evidence="1">
    <location>
        <begin position="191"/>
        <end position="216"/>
    </location>
</feature>
<keyword evidence="1" id="KW-0812">Transmembrane</keyword>
<keyword evidence="1" id="KW-1133">Transmembrane helix</keyword>
<dbReference type="Pfam" id="PF20246">
    <property type="entry name" value="DUF6601"/>
    <property type="match status" value="1"/>
</dbReference>
<dbReference type="PANTHER" id="PTHR34414:SF1">
    <property type="entry name" value="SUBTILISIN-LIKE SERINE PROTEASE"/>
    <property type="match status" value="1"/>
</dbReference>
<dbReference type="GeneID" id="27702172"/>
<evidence type="ECO:0000313" key="3">
    <source>
        <dbReference type="Proteomes" id="UP000053789"/>
    </source>
</evidence>
<dbReference type="RefSeq" id="XP_016616484.1">
    <property type="nucleotide sequence ID" value="XM_016766968.1"/>
</dbReference>
<accession>A0A0D2HG83</accession>
<dbReference type="VEuPathDB" id="FungiDB:Z519_09244"/>
<dbReference type="AlphaFoldDB" id="A0A0D2HG83"/>
<reference evidence="2" key="1">
    <citation type="submission" date="2015-01" db="EMBL/GenBank/DDBJ databases">
        <title>The Genome Sequence of Cladophialophora bantiana CBS 173.52.</title>
        <authorList>
            <consortium name="The Broad Institute Genomics Platform"/>
            <person name="Cuomo C."/>
            <person name="de Hoog S."/>
            <person name="Gorbushina A."/>
            <person name="Stielow B."/>
            <person name="Teixiera M."/>
            <person name="Abouelleil A."/>
            <person name="Chapman S.B."/>
            <person name="Priest M."/>
            <person name="Young S.K."/>
            <person name="Wortman J."/>
            <person name="Nusbaum C."/>
            <person name="Birren B."/>
        </authorList>
    </citation>
    <scope>NUCLEOTIDE SEQUENCE [LARGE SCALE GENOMIC DNA]</scope>
    <source>
        <strain evidence="2">CBS 173.52</strain>
    </source>
</reference>
<dbReference type="HOGENOM" id="CLU_043687_0_0_1"/>
<sequence>MDMYLVWGSGRIFLKPIPRFILSPDFWRAHLRCQDGCDCSKGQKQCTTKTLRRIALGFLLTYAALLSHESDFVIAKDKGLLPKEGDLPKWADWRKFVKEILAPTVYKDIHRRFYYGELRLGRLNAIYVFYRFGYYMNQWPNYASFLRDQLGWLAATTIYIALVLTAMQVGLATDQLKANDQFMTASYGFSVLAIMGPLVGGITILLVLVVLVVINWKFEKVKSAKRFEHIEGKGGVQV</sequence>
<organism evidence="2 3">
    <name type="scientific">Cladophialophora bantiana (strain ATCC 10958 / CBS 173.52 / CDC B-1940 / NIH 8579)</name>
    <name type="common">Xylohypha bantiana</name>
    <dbReference type="NCBI Taxonomy" id="1442370"/>
    <lineage>
        <taxon>Eukaryota</taxon>
        <taxon>Fungi</taxon>
        <taxon>Dikarya</taxon>
        <taxon>Ascomycota</taxon>
        <taxon>Pezizomycotina</taxon>
        <taxon>Eurotiomycetes</taxon>
        <taxon>Chaetothyriomycetidae</taxon>
        <taxon>Chaetothyriales</taxon>
        <taxon>Herpotrichiellaceae</taxon>
        <taxon>Cladophialophora</taxon>
    </lineage>
</organism>
<name>A0A0D2HG83_CLAB1</name>
<dbReference type="PANTHER" id="PTHR34414">
    <property type="entry name" value="HET DOMAIN-CONTAINING PROTEIN-RELATED"/>
    <property type="match status" value="1"/>
</dbReference>
<gene>
    <name evidence="2" type="ORF">Z519_09244</name>
</gene>
<proteinExistence type="predicted"/>
<keyword evidence="3" id="KW-1185">Reference proteome</keyword>
<dbReference type="Proteomes" id="UP000053789">
    <property type="component" value="Unassembled WGS sequence"/>
</dbReference>
<dbReference type="EMBL" id="KN846994">
    <property type="protein sequence ID" value="KIW89815.1"/>
    <property type="molecule type" value="Genomic_DNA"/>
</dbReference>
<keyword evidence="1" id="KW-0472">Membrane</keyword>
<dbReference type="OrthoDB" id="5086500at2759"/>
<evidence type="ECO:0000313" key="2">
    <source>
        <dbReference type="EMBL" id="KIW89815.1"/>
    </source>
</evidence>
<dbReference type="InterPro" id="IPR046536">
    <property type="entry name" value="DUF6601"/>
</dbReference>
<protein>
    <submittedName>
        <fullName evidence="2">Uncharacterized protein</fullName>
    </submittedName>
</protein>
<evidence type="ECO:0000256" key="1">
    <source>
        <dbReference type="SAM" id="Phobius"/>
    </source>
</evidence>